<gene>
    <name evidence="2" type="ORF">D9611_001491</name>
</gene>
<organism evidence="2 3">
    <name type="scientific">Ephemerocybe angulata</name>
    <dbReference type="NCBI Taxonomy" id="980116"/>
    <lineage>
        <taxon>Eukaryota</taxon>
        <taxon>Fungi</taxon>
        <taxon>Dikarya</taxon>
        <taxon>Basidiomycota</taxon>
        <taxon>Agaricomycotina</taxon>
        <taxon>Agaricomycetes</taxon>
        <taxon>Agaricomycetidae</taxon>
        <taxon>Agaricales</taxon>
        <taxon>Agaricineae</taxon>
        <taxon>Psathyrellaceae</taxon>
        <taxon>Ephemerocybe</taxon>
    </lineage>
</organism>
<dbReference type="EMBL" id="JAACJK010000001">
    <property type="protein sequence ID" value="KAF5342324.1"/>
    <property type="molecule type" value="Genomic_DNA"/>
</dbReference>
<evidence type="ECO:0000256" key="1">
    <source>
        <dbReference type="SAM" id="MobiDB-lite"/>
    </source>
</evidence>
<dbReference type="Proteomes" id="UP000541558">
    <property type="component" value="Unassembled WGS sequence"/>
</dbReference>
<sequence>MESSGPRRPTPVDGRPTQWKIRTLLFVPSKVKTFTGGPHHHGEREAGQERCYSPPNEEAGKNERGSGEGSSRQDTTTFESGKCRRSCTCFIRDLLLENLEYVEVTGESWDAIPHLVRPLKRVPALKHTGGDSKQFTLLLNGLNVTSYEELSGKVAKYLPSTHLIHLHLIPKDPWTIEQAVVHWEMKENFRSITCYIPEAQHPDFINRTSTESDAPSCQINGYIPLVVYPNLDESSGARKTLPLAASVRTNGIPQLDARAPFLDPQVMEEEFGDAETEMERDCYDSFEDHIDYDIKPAQWFESSEDYVDQAMDLEAWATGA</sequence>
<dbReference type="AlphaFoldDB" id="A0A8H5CJ84"/>
<comment type="caution">
    <text evidence="2">The sequence shown here is derived from an EMBL/GenBank/DDBJ whole genome shotgun (WGS) entry which is preliminary data.</text>
</comment>
<feature type="region of interest" description="Disordered" evidence="1">
    <location>
        <begin position="30"/>
        <end position="78"/>
    </location>
</feature>
<protein>
    <submittedName>
        <fullName evidence="2">Uncharacterized protein</fullName>
    </submittedName>
</protein>
<evidence type="ECO:0000313" key="2">
    <source>
        <dbReference type="EMBL" id="KAF5342324.1"/>
    </source>
</evidence>
<evidence type="ECO:0000313" key="3">
    <source>
        <dbReference type="Proteomes" id="UP000541558"/>
    </source>
</evidence>
<name>A0A8H5CJ84_9AGAR</name>
<proteinExistence type="predicted"/>
<reference evidence="2 3" key="1">
    <citation type="journal article" date="2020" name="ISME J.">
        <title>Uncovering the hidden diversity of litter-decomposition mechanisms in mushroom-forming fungi.</title>
        <authorList>
            <person name="Floudas D."/>
            <person name="Bentzer J."/>
            <person name="Ahren D."/>
            <person name="Johansson T."/>
            <person name="Persson P."/>
            <person name="Tunlid A."/>
        </authorList>
    </citation>
    <scope>NUCLEOTIDE SEQUENCE [LARGE SCALE GENOMIC DNA]</scope>
    <source>
        <strain evidence="2 3">CBS 175.51</strain>
    </source>
</reference>
<dbReference type="OrthoDB" id="10366166at2759"/>
<feature type="compositionally biased region" description="Polar residues" evidence="1">
    <location>
        <begin position="69"/>
        <end position="78"/>
    </location>
</feature>
<accession>A0A8H5CJ84</accession>
<keyword evidence="3" id="KW-1185">Reference proteome</keyword>